<organism evidence="3 4">
    <name type="scientific">Blepharisma stoltei</name>
    <dbReference type="NCBI Taxonomy" id="1481888"/>
    <lineage>
        <taxon>Eukaryota</taxon>
        <taxon>Sar</taxon>
        <taxon>Alveolata</taxon>
        <taxon>Ciliophora</taxon>
        <taxon>Postciliodesmatophora</taxon>
        <taxon>Heterotrichea</taxon>
        <taxon>Heterotrichida</taxon>
        <taxon>Blepharismidae</taxon>
        <taxon>Blepharisma</taxon>
    </lineage>
</organism>
<dbReference type="Proteomes" id="UP001162131">
    <property type="component" value="Unassembled WGS sequence"/>
</dbReference>
<name>A0AAU9JJH2_9CILI</name>
<dbReference type="AlphaFoldDB" id="A0AAU9JJH2"/>
<keyword evidence="1" id="KW-0175">Coiled coil</keyword>
<feature type="region of interest" description="Disordered" evidence="2">
    <location>
        <begin position="235"/>
        <end position="275"/>
    </location>
</feature>
<proteinExistence type="predicted"/>
<dbReference type="EMBL" id="CAJZBQ010000045">
    <property type="protein sequence ID" value="CAG9328138.1"/>
    <property type="molecule type" value="Genomic_DNA"/>
</dbReference>
<evidence type="ECO:0000313" key="3">
    <source>
        <dbReference type="EMBL" id="CAG9328138.1"/>
    </source>
</evidence>
<gene>
    <name evidence="3" type="ORF">BSTOLATCC_MIC45596</name>
</gene>
<keyword evidence="4" id="KW-1185">Reference proteome</keyword>
<protein>
    <submittedName>
        <fullName evidence="3">Uncharacterized protein</fullName>
    </submittedName>
</protein>
<evidence type="ECO:0000256" key="1">
    <source>
        <dbReference type="SAM" id="Coils"/>
    </source>
</evidence>
<feature type="compositionally biased region" description="Basic and acidic residues" evidence="2">
    <location>
        <begin position="263"/>
        <end position="275"/>
    </location>
</feature>
<reference evidence="3" key="1">
    <citation type="submission" date="2021-09" db="EMBL/GenBank/DDBJ databases">
        <authorList>
            <consortium name="AG Swart"/>
            <person name="Singh M."/>
            <person name="Singh A."/>
            <person name="Seah K."/>
            <person name="Emmerich C."/>
        </authorList>
    </citation>
    <scope>NUCLEOTIDE SEQUENCE</scope>
    <source>
        <strain evidence="3">ATCC30299</strain>
    </source>
</reference>
<feature type="region of interest" description="Disordered" evidence="2">
    <location>
        <begin position="72"/>
        <end position="94"/>
    </location>
</feature>
<evidence type="ECO:0000313" key="4">
    <source>
        <dbReference type="Proteomes" id="UP001162131"/>
    </source>
</evidence>
<evidence type="ECO:0000256" key="2">
    <source>
        <dbReference type="SAM" id="MobiDB-lite"/>
    </source>
</evidence>
<feature type="compositionally biased region" description="Polar residues" evidence="2">
    <location>
        <begin position="81"/>
        <end position="94"/>
    </location>
</feature>
<sequence length="275" mass="32062">MANNEFSRGLTEKRHLYTPIHRRTHSTNIESVKGIISLQNHRRTLSNTPQEFSPIQNPQQIQNSLRKPLNVEPYREPLTPDSLNSPASSCSSQPKKINKKGFIGLLDAAITYFNQEPQIQIPAPNNEIIEMKKEIRRLTERQLEIEKANEQLLKDYSMMKAALEEQKSKKENYEKHIQSLQNYTQELENGVKKIQIELKNEQKKNEQMRMAINVNESQANERRLLGRVPVWEDEGKKRGKEESLRVDKPSPTPIMYKPISQRGMKEEKRRSMGFT</sequence>
<feature type="compositionally biased region" description="Basic and acidic residues" evidence="2">
    <location>
        <begin position="235"/>
        <end position="248"/>
    </location>
</feature>
<accession>A0AAU9JJH2</accession>
<comment type="caution">
    <text evidence="3">The sequence shown here is derived from an EMBL/GenBank/DDBJ whole genome shotgun (WGS) entry which is preliminary data.</text>
</comment>
<feature type="coiled-coil region" evidence="1">
    <location>
        <begin position="128"/>
        <end position="211"/>
    </location>
</feature>